<dbReference type="OrthoDB" id="2454520at2"/>
<accession>A0A5C6W1R7</accession>
<evidence type="ECO:0000313" key="2">
    <source>
        <dbReference type="EMBL" id="TXC89719.1"/>
    </source>
</evidence>
<evidence type="ECO:0000256" key="1">
    <source>
        <dbReference type="SAM" id="Phobius"/>
    </source>
</evidence>
<keyword evidence="3" id="KW-1185">Reference proteome</keyword>
<gene>
    <name evidence="2" type="ORF">FS935_15240</name>
</gene>
<dbReference type="InterPro" id="IPR025428">
    <property type="entry name" value="Spore_YhaL"/>
</dbReference>
<comment type="caution">
    <text evidence="2">The sequence shown here is derived from an EMBL/GenBank/DDBJ whole genome shotgun (WGS) entry which is preliminary data.</text>
</comment>
<dbReference type="EMBL" id="VOQF01000008">
    <property type="protein sequence ID" value="TXC89719.1"/>
    <property type="molecule type" value="Genomic_DNA"/>
</dbReference>
<reference evidence="2 3" key="1">
    <citation type="journal article" date="2005" name="Int. J. Syst. Evol. Microbiol.">
        <title>Bacillus litoralis sp. nov., isolated from a tidal flat of the Yellow Sea in Korea.</title>
        <authorList>
            <person name="Yoon J.H."/>
            <person name="Oh T.K."/>
        </authorList>
    </citation>
    <scope>NUCLEOTIDE SEQUENCE [LARGE SCALE GENOMIC DNA]</scope>
    <source>
        <strain evidence="2 3">SW-211</strain>
    </source>
</reference>
<protein>
    <submittedName>
        <fullName evidence="2">SigE-dependent sporulation protein</fullName>
    </submittedName>
</protein>
<feature type="transmembrane region" description="Helical" evidence="1">
    <location>
        <begin position="6"/>
        <end position="23"/>
    </location>
</feature>
<name>A0A5C6W1R7_9BACI</name>
<proteinExistence type="predicted"/>
<keyword evidence="1" id="KW-1133">Transmembrane helix</keyword>
<dbReference type="Pfam" id="PF14147">
    <property type="entry name" value="Spore_YhaL"/>
    <property type="match status" value="1"/>
</dbReference>
<keyword evidence="1" id="KW-0472">Membrane</keyword>
<dbReference type="Proteomes" id="UP000321363">
    <property type="component" value="Unassembled WGS sequence"/>
</dbReference>
<evidence type="ECO:0000313" key="3">
    <source>
        <dbReference type="Proteomes" id="UP000321363"/>
    </source>
</evidence>
<dbReference type="RefSeq" id="WP_146949517.1">
    <property type="nucleotide sequence ID" value="NZ_VOQF01000008.1"/>
</dbReference>
<organism evidence="2 3">
    <name type="scientific">Metabacillus litoralis</name>
    <dbReference type="NCBI Taxonomy" id="152268"/>
    <lineage>
        <taxon>Bacteria</taxon>
        <taxon>Bacillati</taxon>
        <taxon>Bacillota</taxon>
        <taxon>Bacilli</taxon>
        <taxon>Bacillales</taxon>
        <taxon>Bacillaceae</taxon>
        <taxon>Metabacillus</taxon>
    </lineage>
</organism>
<keyword evidence="1" id="KW-0812">Transmembrane</keyword>
<dbReference type="AlphaFoldDB" id="A0A5C6W1R7"/>
<sequence>MLVLPWWIYVCIIGILISGYMAFKTHQQDKEIDDEFIEKEGQVYIERIEQERQKKQALVNQQQDIQEEQSVS</sequence>